<feature type="compositionally biased region" description="Polar residues" evidence="1">
    <location>
        <begin position="322"/>
        <end position="338"/>
    </location>
</feature>
<dbReference type="EMBL" id="JXXN02004300">
    <property type="protein sequence ID" value="THD20700.1"/>
    <property type="molecule type" value="Genomic_DNA"/>
</dbReference>
<sequence length="423" mass="48165">MVNTQTLTLKDDCHQFLSRERRLKLLKDYSNLLCPIDRRLLVSSKSDETVRFYLRQIDDLQRRLGHSEKRLLEVRTRIIANSMTGFSYRYQLLNICHQMSRPTEDNSVERHQQPDPENGLFGEKTDQTKKELSRWPHIKVPEFTPWSLGILAITKSRSHSVFPDCSAIMIKRKCFRVPIHIISYFIVLRNTDQDWNVRQRISYRKLRQNGQPDGLAFSEHKRSPLTKNVGNLWETGSFHESIERTISAASSHGILKDPGHSLVLTARSAGVDYEDPQSVNLQTTIQAAGAERSNLVPMGRTEKSSQENIGYVDRPQSDTDAETPTSAPQTDSSFSTTVFPIPAPSSAPVMNYESFMRKAARADLSDATHSDGQEIEMSEIPLGIQNPKRATDRSGQNQCTTVEQTMPNTQKNEEDCEEDSFYD</sequence>
<evidence type="ECO:0000313" key="3">
    <source>
        <dbReference type="Proteomes" id="UP000230066"/>
    </source>
</evidence>
<accession>A0A4E0RXP5</accession>
<evidence type="ECO:0000313" key="2">
    <source>
        <dbReference type="EMBL" id="THD20700.1"/>
    </source>
</evidence>
<reference evidence="2" key="1">
    <citation type="submission" date="2019-03" db="EMBL/GenBank/DDBJ databases">
        <title>Improved annotation for the trematode Fasciola hepatica.</title>
        <authorList>
            <person name="Choi Y.-J."/>
            <person name="Martin J."/>
            <person name="Mitreva M."/>
        </authorList>
    </citation>
    <scope>NUCLEOTIDE SEQUENCE [LARGE SCALE GENOMIC DNA]</scope>
</reference>
<name>A0A4E0RXP5_FASHE</name>
<feature type="compositionally biased region" description="Basic and acidic residues" evidence="1">
    <location>
        <begin position="103"/>
        <end position="114"/>
    </location>
</feature>
<feature type="compositionally biased region" description="Acidic residues" evidence="1">
    <location>
        <begin position="414"/>
        <end position="423"/>
    </location>
</feature>
<gene>
    <name evidence="2" type="ORF">D915_008579</name>
</gene>
<proteinExistence type="predicted"/>
<dbReference type="Proteomes" id="UP000230066">
    <property type="component" value="Unassembled WGS sequence"/>
</dbReference>
<protein>
    <submittedName>
        <fullName evidence="2">Uncharacterized protein</fullName>
    </submittedName>
</protein>
<organism evidence="2 3">
    <name type="scientific">Fasciola hepatica</name>
    <name type="common">Liver fluke</name>
    <dbReference type="NCBI Taxonomy" id="6192"/>
    <lineage>
        <taxon>Eukaryota</taxon>
        <taxon>Metazoa</taxon>
        <taxon>Spiralia</taxon>
        <taxon>Lophotrochozoa</taxon>
        <taxon>Platyhelminthes</taxon>
        <taxon>Trematoda</taxon>
        <taxon>Digenea</taxon>
        <taxon>Plagiorchiida</taxon>
        <taxon>Echinostomata</taxon>
        <taxon>Echinostomatoidea</taxon>
        <taxon>Fasciolidae</taxon>
        <taxon>Fasciola</taxon>
    </lineage>
</organism>
<comment type="caution">
    <text evidence="2">The sequence shown here is derived from an EMBL/GenBank/DDBJ whole genome shotgun (WGS) entry which is preliminary data.</text>
</comment>
<evidence type="ECO:0000256" key="1">
    <source>
        <dbReference type="SAM" id="MobiDB-lite"/>
    </source>
</evidence>
<dbReference type="AlphaFoldDB" id="A0A4E0RXP5"/>
<feature type="compositionally biased region" description="Polar residues" evidence="1">
    <location>
        <begin position="393"/>
        <end position="410"/>
    </location>
</feature>
<keyword evidence="3" id="KW-1185">Reference proteome</keyword>
<feature type="region of interest" description="Disordered" evidence="1">
    <location>
        <begin position="103"/>
        <end position="123"/>
    </location>
</feature>
<feature type="region of interest" description="Disordered" evidence="1">
    <location>
        <begin position="365"/>
        <end position="423"/>
    </location>
</feature>
<feature type="region of interest" description="Disordered" evidence="1">
    <location>
        <begin position="290"/>
        <end position="340"/>
    </location>
</feature>